<feature type="compositionally biased region" description="Low complexity" evidence="4">
    <location>
        <begin position="118"/>
        <end position="139"/>
    </location>
</feature>
<protein>
    <submittedName>
        <fullName evidence="5">Uncharacterized protein</fullName>
    </submittedName>
</protein>
<reference evidence="5" key="1">
    <citation type="submission" date="2025-08" db="UniProtKB">
        <authorList>
            <consortium name="Ensembl"/>
        </authorList>
    </citation>
    <scope>IDENTIFICATION</scope>
</reference>
<evidence type="ECO:0000313" key="5">
    <source>
        <dbReference type="Ensembl" id="ENSNPEP00000007788.1"/>
    </source>
</evidence>
<evidence type="ECO:0000256" key="3">
    <source>
        <dbReference type="ARBA" id="ARBA00023242"/>
    </source>
</evidence>
<reference evidence="5" key="2">
    <citation type="submission" date="2025-09" db="UniProtKB">
        <authorList>
            <consortium name="Ensembl"/>
        </authorList>
    </citation>
    <scope>IDENTIFICATION</scope>
</reference>
<dbReference type="PANTHER" id="PTHR28491">
    <property type="entry name" value="UPF0688 PROTEIN C1ORF174"/>
    <property type="match status" value="1"/>
</dbReference>
<feature type="region of interest" description="Disordered" evidence="4">
    <location>
        <begin position="1"/>
        <end position="189"/>
    </location>
</feature>
<name>A0A8C6Z3A9_NOTPE</name>
<comment type="similarity">
    <text evidence="2">Belongs to the UPF0688 family.</text>
</comment>
<sequence length="252" mass="25933">MGGRGCGPPASSLAEQLRSPRCPGQLQPGRSARDRAVCPARPGRSEPCRLISLSNTDPQCLRAGRAKEPRDDPKRQPGLWPGARDDPGHGESRAEAAAPLVRAGTGSRALRPAGPSCPGGRSRAGPAARGAAVPEEAMGGRPGGPGPGAVLGAGGSAPGEGAEARTGESGCEGGLCEEPGGPPALLVPLDSGALLDEDSNQPMPMERFFGNVEFMQDLPAAALGSTTMSRREFRKLHFIAKEDEEEEAEHII</sequence>
<comment type="subcellular location">
    <subcellularLocation>
        <location evidence="1">Nucleus</location>
    </subcellularLocation>
</comment>
<evidence type="ECO:0000256" key="1">
    <source>
        <dbReference type="ARBA" id="ARBA00004123"/>
    </source>
</evidence>
<feature type="compositionally biased region" description="Basic and acidic residues" evidence="4">
    <location>
        <begin position="83"/>
        <end position="94"/>
    </location>
</feature>
<dbReference type="Proteomes" id="UP000694420">
    <property type="component" value="Unplaced"/>
</dbReference>
<dbReference type="PANTHER" id="PTHR28491:SF1">
    <property type="entry name" value="UPF0688 PROTEIN C1ORF174"/>
    <property type="match status" value="1"/>
</dbReference>
<feature type="compositionally biased region" description="Gly residues" evidence="4">
    <location>
        <begin position="140"/>
        <end position="158"/>
    </location>
</feature>
<evidence type="ECO:0000256" key="4">
    <source>
        <dbReference type="SAM" id="MobiDB-lite"/>
    </source>
</evidence>
<proteinExistence type="inferred from homology"/>
<gene>
    <name evidence="5" type="primary">CUNH1orf174</name>
</gene>
<dbReference type="GO" id="GO:0005634">
    <property type="term" value="C:nucleus"/>
    <property type="evidence" value="ECO:0007669"/>
    <property type="project" value="UniProtKB-SubCell"/>
</dbReference>
<keyword evidence="6" id="KW-1185">Reference proteome</keyword>
<evidence type="ECO:0000313" key="6">
    <source>
        <dbReference type="Proteomes" id="UP000694420"/>
    </source>
</evidence>
<feature type="compositionally biased region" description="Low complexity" evidence="4">
    <location>
        <begin position="174"/>
        <end position="186"/>
    </location>
</feature>
<dbReference type="Ensembl" id="ENSNPET00000007990.1">
    <property type="protein sequence ID" value="ENSNPEP00000007788.1"/>
    <property type="gene ID" value="ENSNPEG00000005840.1"/>
</dbReference>
<dbReference type="Pfam" id="PF15772">
    <property type="entry name" value="UPF0688"/>
    <property type="match status" value="1"/>
</dbReference>
<organism evidence="5 6">
    <name type="scientific">Nothoprocta perdicaria</name>
    <name type="common">Chilean tinamou</name>
    <name type="synonym">Crypturus perdicarius</name>
    <dbReference type="NCBI Taxonomy" id="30464"/>
    <lineage>
        <taxon>Eukaryota</taxon>
        <taxon>Metazoa</taxon>
        <taxon>Chordata</taxon>
        <taxon>Craniata</taxon>
        <taxon>Vertebrata</taxon>
        <taxon>Euteleostomi</taxon>
        <taxon>Archelosauria</taxon>
        <taxon>Archosauria</taxon>
        <taxon>Dinosauria</taxon>
        <taxon>Saurischia</taxon>
        <taxon>Theropoda</taxon>
        <taxon>Coelurosauria</taxon>
        <taxon>Aves</taxon>
        <taxon>Palaeognathae</taxon>
        <taxon>Tinamiformes</taxon>
        <taxon>Tinamidae</taxon>
        <taxon>Nothoprocta</taxon>
    </lineage>
</organism>
<accession>A0A8C6Z3A9</accession>
<dbReference type="InterPro" id="IPR031530">
    <property type="entry name" value="UPF0688"/>
</dbReference>
<keyword evidence="3" id="KW-0539">Nucleus</keyword>
<evidence type="ECO:0000256" key="2">
    <source>
        <dbReference type="ARBA" id="ARBA00006634"/>
    </source>
</evidence>
<dbReference type="AlphaFoldDB" id="A0A8C6Z3A9"/>
<feature type="compositionally biased region" description="Basic and acidic residues" evidence="4">
    <location>
        <begin position="65"/>
        <end position="75"/>
    </location>
</feature>